<dbReference type="HOGENOM" id="CLU_2408526_0_0_7"/>
<dbReference type="KEGG" id="dti:Desti_4252"/>
<accession>I4CBE7</accession>
<proteinExistence type="predicted"/>
<reference evidence="2" key="1">
    <citation type="submission" date="2012-06" db="EMBL/GenBank/DDBJ databases">
        <title>Complete sequence of chromosome of Desulfomonile tiedjei DSM 6799.</title>
        <authorList>
            <person name="Lucas S."/>
            <person name="Copeland A."/>
            <person name="Lapidus A."/>
            <person name="Glavina del Rio T."/>
            <person name="Dalin E."/>
            <person name="Tice H."/>
            <person name="Bruce D."/>
            <person name="Goodwin L."/>
            <person name="Pitluck S."/>
            <person name="Peters L."/>
            <person name="Ovchinnikova G."/>
            <person name="Zeytun A."/>
            <person name="Lu M."/>
            <person name="Kyrpides N."/>
            <person name="Mavromatis K."/>
            <person name="Ivanova N."/>
            <person name="Brettin T."/>
            <person name="Detter J.C."/>
            <person name="Han C."/>
            <person name="Larimer F."/>
            <person name="Land M."/>
            <person name="Hauser L."/>
            <person name="Markowitz V."/>
            <person name="Cheng J.-F."/>
            <person name="Hugenholtz P."/>
            <person name="Woyke T."/>
            <person name="Wu D."/>
            <person name="Spring S."/>
            <person name="Schroeder M."/>
            <person name="Brambilla E."/>
            <person name="Klenk H.-P."/>
            <person name="Eisen J.A."/>
        </authorList>
    </citation>
    <scope>NUCLEOTIDE SEQUENCE [LARGE SCALE GENOMIC DNA]</scope>
    <source>
        <strain evidence="2">ATCC 49306 / DSM 6799 / DCB-1</strain>
    </source>
</reference>
<name>I4CBE7_DESTA</name>
<protein>
    <submittedName>
        <fullName evidence="1">Uncharacterized protein</fullName>
    </submittedName>
</protein>
<sequence>MEEVPPPPKELSWEVYRITSDCETHCSTIGGCRASVPARFSNINQLVRAGRDAGSYRFFIKQCGQDVRKYVNCYNTHLELSNFLQEIGKFQV</sequence>
<dbReference type="Proteomes" id="UP000006055">
    <property type="component" value="Chromosome"/>
</dbReference>
<evidence type="ECO:0000313" key="1">
    <source>
        <dbReference type="EMBL" id="AFM26888.1"/>
    </source>
</evidence>
<gene>
    <name evidence="1" type="ordered locus">Desti_4252</name>
</gene>
<evidence type="ECO:0000313" key="2">
    <source>
        <dbReference type="Proteomes" id="UP000006055"/>
    </source>
</evidence>
<keyword evidence="2" id="KW-1185">Reference proteome</keyword>
<dbReference type="EMBL" id="CP003360">
    <property type="protein sequence ID" value="AFM26888.1"/>
    <property type="molecule type" value="Genomic_DNA"/>
</dbReference>
<dbReference type="AlphaFoldDB" id="I4CBE7"/>
<organism evidence="1 2">
    <name type="scientific">Desulfomonile tiedjei (strain ATCC 49306 / DSM 6799 / DCB-1)</name>
    <dbReference type="NCBI Taxonomy" id="706587"/>
    <lineage>
        <taxon>Bacteria</taxon>
        <taxon>Pseudomonadati</taxon>
        <taxon>Thermodesulfobacteriota</taxon>
        <taxon>Desulfomonilia</taxon>
        <taxon>Desulfomonilales</taxon>
        <taxon>Desulfomonilaceae</taxon>
        <taxon>Desulfomonile</taxon>
    </lineage>
</organism>